<evidence type="ECO:0000313" key="1">
    <source>
        <dbReference type="EMBL" id="KAG9459876.1"/>
    </source>
</evidence>
<keyword evidence="2" id="KW-1185">Reference proteome</keyword>
<comment type="caution">
    <text evidence="1">The sequence shown here is derived from an EMBL/GenBank/DDBJ whole genome shotgun (WGS) entry which is preliminary data.</text>
</comment>
<gene>
    <name evidence="1" type="ORF">H6P81_004384</name>
</gene>
<proteinExistence type="predicted"/>
<name>A0AAV7FGA9_ARIFI</name>
<protein>
    <submittedName>
        <fullName evidence="1">Uncharacterized protein</fullName>
    </submittedName>
</protein>
<accession>A0AAV7FGA9</accession>
<evidence type="ECO:0000313" key="2">
    <source>
        <dbReference type="Proteomes" id="UP000825729"/>
    </source>
</evidence>
<sequence>MAIMEETVDFALALPFHGDNELRPGVPSEMIDFLLFCFCVSEWAVVQKIKLQQ</sequence>
<dbReference type="Proteomes" id="UP000825729">
    <property type="component" value="Unassembled WGS sequence"/>
</dbReference>
<organism evidence="1 2">
    <name type="scientific">Aristolochia fimbriata</name>
    <name type="common">White veined hardy Dutchman's pipe vine</name>
    <dbReference type="NCBI Taxonomy" id="158543"/>
    <lineage>
        <taxon>Eukaryota</taxon>
        <taxon>Viridiplantae</taxon>
        <taxon>Streptophyta</taxon>
        <taxon>Embryophyta</taxon>
        <taxon>Tracheophyta</taxon>
        <taxon>Spermatophyta</taxon>
        <taxon>Magnoliopsida</taxon>
        <taxon>Magnoliidae</taxon>
        <taxon>Piperales</taxon>
        <taxon>Aristolochiaceae</taxon>
        <taxon>Aristolochia</taxon>
    </lineage>
</organism>
<reference evidence="1 2" key="1">
    <citation type="submission" date="2021-07" db="EMBL/GenBank/DDBJ databases">
        <title>The Aristolochia fimbriata genome: insights into angiosperm evolution, floral development and chemical biosynthesis.</title>
        <authorList>
            <person name="Jiao Y."/>
        </authorList>
    </citation>
    <scope>NUCLEOTIDE SEQUENCE [LARGE SCALE GENOMIC DNA]</scope>
    <source>
        <strain evidence="1">IBCAS-2021</strain>
        <tissue evidence="1">Leaf</tissue>
    </source>
</reference>
<dbReference type="AlphaFoldDB" id="A0AAV7FGA9"/>
<dbReference type="EMBL" id="JAINDJ010000002">
    <property type="protein sequence ID" value="KAG9459876.1"/>
    <property type="molecule type" value="Genomic_DNA"/>
</dbReference>